<evidence type="ECO:0000313" key="2">
    <source>
        <dbReference type="Proteomes" id="UP000006671"/>
    </source>
</evidence>
<gene>
    <name evidence="1" type="ORF">NAEGRDRAFT_63729</name>
</gene>
<dbReference type="SUPFAM" id="SSF54928">
    <property type="entry name" value="RNA-binding domain, RBD"/>
    <property type="match status" value="1"/>
</dbReference>
<proteinExistence type="predicted"/>
<keyword evidence="2" id="KW-1185">Reference proteome</keyword>
<dbReference type="VEuPathDB" id="AmoebaDB:NAEGRDRAFT_63729"/>
<dbReference type="KEGG" id="ngr:NAEGRDRAFT_63729"/>
<accession>D2V4H4</accession>
<dbReference type="Gene3D" id="3.30.70.330">
    <property type="match status" value="1"/>
</dbReference>
<dbReference type="OrthoDB" id="439808at2759"/>
<dbReference type="GO" id="GO:0003676">
    <property type="term" value="F:nucleic acid binding"/>
    <property type="evidence" value="ECO:0007669"/>
    <property type="project" value="InterPro"/>
</dbReference>
<dbReference type="InParanoid" id="D2V4H4"/>
<name>D2V4H4_NAEGR</name>
<dbReference type="InterPro" id="IPR035979">
    <property type="entry name" value="RBD_domain_sf"/>
</dbReference>
<dbReference type="RefSeq" id="XP_002681262.1">
    <property type="nucleotide sequence ID" value="XM_002681216.1"/>
</dbReference>
<evidence type="ECO:0000313" key="1">
    <source>
        <dbReference type="EMBL" id="EFC48518.1"/>
    </source>
</evidence>
<dbReference type="EMBL" id="GG738851">
    <property type="protein sequence ID" value="EFC48518.1"/>
    <property type="molecule type" value="Genomic_DNA"/>
</dbReference>
<reference evidence="1 2" key="1">
    <citation type="journal article" date="2010" name="Cell">
        <title>The genome of Naegleria gruberi illuminates early eukaryotic versatility.</title>
        <authorList>
            <person name="Fritz-Laylin L.K."/>
            <person name="Prochnik S.E."/>
            <person name="Ginger M.L."/>
            <person name="Dacks J.B."/>
            <person name="Carpenter M.L."/>
            <person name="Field M.C."/>
            <person name="Kuo A."/>
            <person name="Paredez A."/>
            <person name="Chapman J."/>
            <person name="Pham J."/>
            <person name="Shu S."/>
            <person name="Neupane R."/>
            <person name="Cipriano M."/>
            <person name="Mancuso J."/>
            <person name="Tu H."/>
            <person name="Salamov A."/>
            <person name="Lindquist E."/>
            <person name="Shapiro H."/>
            <person name="Lucas S."/>
            <person name="Grigoriev I.V."/>
            <person name="Cande W.Z."/>
            <person name="Fulton C."/>
            <person name="Rokhsar D.S."/>
            <person name="Dawson S.C."/>
        </authorList>
    </citation>
    <scope>NUCLEOTIDE SEQUENCE [LARGE SCALE GENOMIC DNA]</scope>
    <source>
        <strain evidence="1 2">NEG-M</strain>
    </source>
</reference>
<organism evidence="2">
    <name type="scientific">Naegleria gruberi</name>
    <name type="common">Amoeba</name>
    <dbReference type="NCBI Taxonomy" id="5762"/>
    <lineage>
        <taxon>Eukaryota</taxon>
        <taxon>Discoba</taxon>
        <taxon>Heterolobosea</taxon>
        <taxon>Tetramitia</taxon>
        <taxon>Eutetramitia</taxon>
        <taxon>Vahlkampfiidae</taxon>
        <taxon>Naegleria</taxon>
    </lineage>
</organism>
<protein>
    <submittedName>
        <fullName evidence="1">Predicted protein</fullName>
    </submittedName>
</protein>
<dbReference type="AlphaFoldDB" id="D2V4H4"/>
<dbReference type="GeneID" id="8862141"/>
<dbReference type="Proteomes" id="UP000006671">
    <property type="component" value="Unassembled WGS sequence"/>
</dbReference>
<sequence length="245" mass="27611">MPPKANSDHADAEAVLKKYVDELNEQSEQVAIQTGTSSSSSTLAKYLSAAPKFKKSGVQMGSITIAAASNDGEKVLVSSALMNEKNSSSEQSLIYQPKLMMGNLNTNNLNNLNNNVNNNSTERNNTPMEKKRKMNDFLDEISNKNMPKKTKKNGYLKISNVRISLEEIEDEFSRFGSVDQCFGSHDSENIFYLEMKRYDAECAMHAMQKRRFGGEPINIQWCTNSEIEKNCKFFKVLEICNFISK</sequence>
<dbReference type="InterPro" id="IPR012677">
    <property type="entry name" value="Nucleotide-bd_a/b_plait_sf"/>
</dbReference>